<keyword evidence="11" id="KW-1185">Reference proteome</keyword>
<dbReference type="GeneID" id="20247410"/>
<dbReference type="GO" id="GO:0005739">
    <property type="term" value="C:mitochondrion"/>
    <property type="evidence" value="ECO:0007669"/>
    <property type="project" value="UniProtKB-SubCell"/>
</dbReference>
<evidence type="ECO:0000256" key="3">
    <source>
        <dbReference type="ARBA" id="ARBA00023128"/>
    </source>
</evidence>
<dbReference type="GO" id="GO:0003723">
    <property type="term" value="F:RNA binding"/>
    <property type="evidence" value="ECO:0007669"/>
    <property type="project" value="TreeGrafter"/>
</dbReference>
<reference evidence="10 11" key="1">
    <citation type="journal article" date="2013" name="Nature">
        <title>Insights into bilaterian evolution from three spiralian genomes.</title>
        <authorList>
            <person name="Simakov O."/>
            <person name="Marletaz F."/>
            <person name="Cho S.J."/>
            <person name="Edsinger-Gonzales E."/>
            <person name="Havlak P."/>
            <person name="Hellsten U."/>
            <person name="Kuo D.H."/>
            <person name="Larsson T."/>
            <person name="Lv J."/>
            <person name="Arendt D."/>
            <person name="Savage R."/>
            <person name="Osoegawa K."/>
            <person name="de Jong P."/>
            <person name="Grimwood J."/>
            <person name="Chapman J.A."/>
            <person name="Shapiro H."/>
            <person name="Aerts A."/>
            <person name="Otillar R.P."/>
            <person name="Terry A.Y."/>
            <person name="Boore J.L."/>
            <person name="Grigoriev I.V."/>
            <person name="Lindberg D.R."/>
            <person name="Seaver E.C."/>
            <person name="Weisblat D.A."/>
            <person name="Putnam N.H."/>
            <person name="Rokhsar D.S."/>
        </authorList>
    </citation>
    <scope>NUCLEOTIDE SEQUENCE [LARGE SCALE GENOMIC DNA]</scope>
</reference>
<dbReference type="EMBL" id="KB201799">
    <property type="protein sequence ID" value="ESO94612.1"/>
    <property type="molecule type" value="Genomic_DNA"/>
</dbReference>
<dbReference type="OrthoDB" id="5870821at2759"/>
<organism evidence="10 11">
    <name type="scientific">Lottia gigantea</name>
    <name type="common">Giant owl limpet</name>
    <dbReference type="NCBI Taxonomy" id="225164"/>
    <lineage>
        <taxon>Eukaryota</taxon>
        <taxon>Metazoa</taxon>
        <taxon>Spiralia</taxon>
        <taxon>Lophotrochozoa</taxon>
        <taxon>Mollusca</taxon>
        <taxon>Gastropoda</taxon>
        <taxon>Patellogastropoda</taxon>
        <taxon>Lottioidea</taxon>
        <taxon>Lottiidae</taxon>
        <taxon>Lottia</taxon>
    </lineage>
</organism>
<dbReference type="SUPFAM" id="SSF55186">
    <property type="entry name" value="ThrRS/AlaRS common domain"/>
    <property type="match status" value="1"/>
</dbReference>
<keyword evidence="3" id="KW-0496">Mitochondrion</keyword>
<proteinExistence type="inferred from homology"/>
<evidence type="ECO:0000256" key="1">
    <source>
        <dbReference type="ARBA" id="ARBA00004173"/>
    </source>
</evidence>
<protein>
    <recommendedName>
        <fullName evidence="6">Large ribosomal subunit protein mL39</fullName>
    </recommendedName>
    <alternativeName>
        <fullName evidence="7">39S ribosomal protein L39, mitochondrial</fullName>
    </alternativeName>
</protein>
<dbReference type="CTD" id="20247410"/>
<evidence type="ECO:0000256" key="7">
    <source>
        <dbReference type="ARBA" id="ARBA00075914"/>
    </source>
</evidence>
<evidence type="ECO:0000256" key="5">
    <source>
        <dbReference type="ARBA" id="ARBA00061231"/>
    </source>
</evidence>
<dbReference type="Gene3D" id="3.30.980.10">
    <property type="entry name" value="Threonyl-trna Synthetase, Chain A, domain 2"/>
    <property type="match status" value="1"/>
</dbReference>
<evidence type="ECO:0000256" key="8">
    <source>
        <dbReference type="SAM" id="MobiDB-lite"/>
    </source>
</evidence>
<dbReference type="InterPro" id="IPR050062">
    <property type="entry name" value="Pro-tRNA_synthetase"/>
</dbReference>
<dbReference type="OMA" id="YNCAQHL"/>
<dbReference type="GO" id="GO:0005840">
    <property type="term" value="C:ribosome"/>
    <property type="evidence" value="ECO:0007669"/>
    <property type="project" value="UniProtKB-KW"/>
</dbReference>
<name>V4ACN9_LOTGI</name>
<dbReference type="PANTHER" id="PTHR42753:SF9">
    <property type="entry name" value="LARGE RIBOSOMAL SUBUNIT PROTEIN ML39"/>
    <property type="match status" value="1"/>
</dbReference>
<comment type="subcellular location">
    <subcellularLocation>
        <location evidence="1">Mitochondrion</location>
    </subcellularLocation>
</comment>
<dbReference type="GO" id="GO:0005524">
    <property type="term" value="F:ATP binding"/>
    <property type="evidence" value="ECO:0007669"/>
    <property type="project" value="InterPro"/>
</dbReference>
<dbReference type="KEGG" id="lgi:LOTGIDRAFT_227386"/>
<dbReference type="CDD" id="cd01667">
    <property type="entry name" value="TGS_ThrRS"/>
    <property type="match status" value="1"/>
</dbReference>
<dbReference type="Pfam" id="PF07973">
    <property type="entry name" value="tRNA_SAD"/>
    <property type="match status" value="1"/>
</dbReference>
<evidence type="ECO:0000259" key="9">
    <source>
        <dbReference type="Pfam" id="PF07973"/>
    </source>
</evidence>
<dbReference type="STRING" id="225164.V4ACN9"/>
<dbReference type="InterPro" id="IPR018163">
    <property type="entry name" value="Thr/Ala-tRNA-synth_IIc_edit"/>
</dbReference>
<dbReference type="GO" id="GO:0004812">
    <property type="term" value="F:aminoacyl-tRNA ligase activity"/>
    <property type="evidence" value="ECO:0007669"/>
    <property type="project" value="InterPro"/>
</dbReference>
<gene>
    <name evidence="10" type="ORF">LOTGIDRAFT_227386</name>
</gene>
<dbReference type="Gene3D" id="3.10.20.30">
    <property type="match status" value="1"/>
</dbReference>
<evidence type="ECO:0000313" key="11">
    <source>
        <dbReference type="Proteomes" id="UP000030746"/>
    </source>
</evidence>
<keyword evidence="2" id="KW-0689">Ribosomal protein</keyword>
<dbReference type="Proteomes" id="UP000030746">
    <property type="component" value="Unassembled WGS sequence"/>
</dbReference>
<dbReference type="GO" id="GO:0043039">
    <property type="term" value="P:tRNA aminoacylation"/>
    <property type="evidence" value="ECO:0007669"/>
    <property type="project" value="InterPro"/>
</dbReference>
<dbReference type="PANTHER" id="PTHR42753">
    <property type="entry name" value="MITOCHONDRIAL RIBOSOME PROTEIN L39/PROLYL-TRNA LIGASE FAMILY MEMBER"/>
    <property type="match status" value="1"/>
</dbReference>
<feature type="domain" description="Threonyl/alanyl tRNA synthetase SAD" evidence="9">
    <location>
        <begin position="246"/>
        <end position="275"/>
    </location>
</feature>
<keyword evidence="4" id="KW-0687">Ribonucleoprotein</keyword>
<accession>V4ACN9</accession>
<evidence type="ECO:0000256" key="2">
    <source>
        <dbReference type="ARBA" id="ARBA00022980"/>
    </source>
</evidence>
<comment type="similarity">
    <text evidence="5">Belongs to the mitochondrion-specific ribosomal protein mL39 family.</text>
</comment>
<evidence type="ECO:0000313" key="10">
    <source>
        <dbReference type="EMBL" id="ESO94612.1"/>
    </source>
</evidence>
<sequence>MAASIARRKSLLQNHFLKETLKRCYSACSQSTNTAVKVKRNEIFDEEKLRQQNSIIRIEKINVDVRGPPEDCSLLMNKGISTPYHCAMHIQEILTTRSALAFVNSKPWDMHRPLTEDCTLEFSNFEDNNPAIANNAFWRSCTLVLGNVLETAFQDKYYIELVSFPQINIKTGSFVYDVDLKMPDWKPTSMELNSLSTIGYRLHYKDLQFERLTVDVSIAREIFTDNQYKHNQISDIAQKSKSGKSVTLYRVGDFIDMTGGPCISSTGQIGRFNVTAIHPIEDPVLGRLHRVQGVAIPTQTEMHYWTYNLLCQRASKLNPLPLPSESKNTDEESEVKQLVS</sequence>
<dbReference type="AlphaFoldDB" id="V4ACN9"/>
<evidence type="ECO:0000256" key="6">
    <source>
        <dbReference type="ARBA" id="ARBA00071662"/>
    </source>
</evidence>
<dbReference type="RefSeq" id="XP_009054691.1">
    <property type="nucleotide sequence ID" value="XM_009056443.1"/>
</dbReference>
<feature type="region of interest" description="Disordered" evidence="8">
    <location>
        <begin position="320"/>
        <end position="340"/>
    </location>
</feature>
<dbReference type="GO" id="GO:1990904">
    <property type="term" value="C:ribonucleoprotein complex"/>
    <property type="evidence" value="ECO:0007669"/>
    <property type="project" value="UniProtKB-KW"/>
</dbReference>
<dbReference type="HOGENOM" id="CLU_071313_0_0_1"/>
<evidence type="ECO:0000256" key="4">
    <source>
        <dbReference type="ARBA" id="ARBA00023274"/>
    </source>
</evidence>
<dbReference type="InterPro" id="IPR012675">
    <property type="entry name" value="Beta-grasp_dom_sf"/>
</dbReference>
<dbReference type="FunFam" id="3.30.980.10:FF:000006">
    <property type="entry name" value="39S ribosomal protein L39, mitochondrial"/>
    <property type="match status" value="1"/>
</dbReference>
<dbReference type="InterPro" id="IPR012947">
    <property type="entry name" value="tRNA_SAD"/>
</dbReference>